<dbReference type="InterPro" id="IPR001296">
    <property type="entry name" value="Glyco_trans_1"/>
</dbReference>
<dbReference type="AlphaFoldDB" id="A0A6B1DTE4"/>
<organism evidence="4">
    <name type="scientific">Caldilineaceae bacterium SB0662_bin_9</name>
    <dbReference type="NCBI Taxonomy" id="2605258"/>
    <lineage>
        <taxon>Bacteria</taxon>
        <taxon>Bacillati</taxon>
        <taxon>Chloroflexota</taxon>
        <taxon>Caldilineae</taxon>
        <taxon>Caldilineales</taxon>
        <taxon>Caldilineaceae</taxon>
    </lineage>
</organism>
<dbReference type="SUPFAM" id="SSF53756">
    <property type="entry name" value="UDP-Glycosyltransferase/glycogen phosphorylase"/>
    <property type="match status" value="1"/>
</dbReference>
<dbReference type="Gene3D" id="3.40.50.2000">
    <property type="entry name" value="Glycogen Phosphorylase B"/>
    <property type="match status" value="2"/>
</dbReference>
<proteinExistence type="predicted"/>
<evidence type="ECO:0000256" key="1">
    <source>
        <dbReference type="ARBA" id="ARBA00022679"/>
    </source>
</evidence>
<dbReference type="CDD" id="cd03809">
    <property type="entry name" value="GT4_MtfB-like"/>
    <property type="match status" value="1"/>
</dbReference>
<dbReference type="Pfam" id="PF00534">
    <property type="entry name" value="Glycos_transf_1"/>
    <property type="match status" value="1"/>
</dbReference>
<evidence type="ECO:0000313" key="4">
    <source>
        <dbReference type="EMBL" id="MYD91070.1"/>
    </source>
</evidence>
<dbReference type="PANTHER" id="PTHR46401:SF2">
    <property type="entry name" value="GLYCOSYLTRANSFERASE WBBK-RELATED"/>
    <property type="match status" value="1"/>
</dbReference>
<dbReference type="Pfam" id="PF13439">
    <property type="entry name" value="Glyco_transf_4"/>
    <property type="match status" value="1"/>
</dbReference>
<keyword evidence="1 4" id="KW-0808">Transferase</keyword>
<sequence>MPLTRRRLVLVNGWFLQQPTTGSGQYLTALLREFSALQTEVRLRTLVPLPTALAGSWTPPPDLPNGMEFLPVPLPPGPDPLAKVWWEQAALPLQCLRHRAAVLWNPYWSAPVWSPVPVAVTVHDVVPLLRPEYRQHPRQRAYLILNLLGLRKARAVITVSQAGAETLHRHVPEFRGEVAVALNGASSGPAAPPDPARIHELRSTYGLPERFFLYLGGFERRKNVAAILKAYRRYLNLGGDPAIKLVLAGRLPARDTAVLQHPAPLIRNLALDGQVLLTDRVDEAVKWDLYRMSLAFLFPGLAEGFGLPVAEAMQAGTPVVTSCY</sequence>
<evidence type="ECO:0000259" key="3">
    <source>
        <dbReference type="Pfam" id="PF13439"/>
    </source>
</evidence>
<accession>A0A6B1DTE4</accession>
<name>A0A6B1DTE4_9CHLR</name>
<dbReference type="EMBL" id="VXPY01000085">
    <property type="protein sequence ID" value="MYD91070.1"/>
    <property type="molecule type" value="Genomic_DNA"/>
</dbReference>
<evidence type="ECO:0000259" key="2">
    <source>
        <dbReference type="Pfam" id="PF00534"/>
    </source>
</evidence>
<gene>
    <name evidence="4" type="ORF">F4Y08_12170</name>
</gene>
<dbReference type="InterPro" id="IPR028098">
    <property type="entry name" value="Glyco_trans_4-like_N"/>
</dbReference>
<dbReference type="GO" id="GO:0016757">
    <property type="term" value="F:glycosyltransferase activity"/>
    <property type="evidence" value="ECO:0007669"/>
    <property type="project" value="InterPro"/>
</dbReference>
<feature type="domain" description="Glycosyltransferase subfamily 4-like N-terminal" evidence="3">
    <location>
        <begin position="22"/>
        <end position="184"/>
    </location>
</feature>
<comment type="caution">
    <text evidence="4">The sequence shown here is derived from an EMBL/GenBank/DDBJ whole genome shotgun (WGS) entry which is preliminary data.</text>
</comment>
<dbReference type="PANTHER" id="PTHR46401">
    <property type="entry name" value="GLYCOSYLTRANSFERASE WBBK-RELATED"/>
    <property type="match status" value="1"/>
</dbReference>
<reference evidence="4" key="1">
    <citation type="submission" date="2019-09" db="EMBL/GenBank/DDBJ databases">
        <title>Characterisation of the sponge microbiome using genome-centric metagenomics.</title>
        <authorList>
            <person name="Engelberts J.P."/>
            <person name="Robbins S.J."/>
            <person name="De Goeij J.M."/>
            <person name="Aranda M."/>
            <person name="Bell S.C."/>
            <person name="Webster N.S."/>
        </authorList>
    </citation>
    <scope>NUCLEOTIDE SEQUENCE</scope>
    <source>
        <strain evidence="4">SB0662_bin_9</strain>
    </source>
</reference>
<protein>
    <submittedName>
        <fullName evidence="4">Glycosyltransferase family 4 protein</fullName>
    </submittedName>
</protein>
<feature type="domain" description="Glycosyl transferase family 1" evidence="2">
    <location>
        <begin position="209"/>
        <end position="322"/>
    </location>
</feature>
<dbReference type="GO" id="GO:0009103">
    <property type="term" value="P:lipopolysaccharide biosynthetic process"/>
    <property type="evidence" value="ECO:0007669"/>
    <property type="project" value="TreeGrafter"/>
</dbReference>